<dbReference type="InterPro" id="IPR036116">
    <property type="entry name" value="FN3_sf"/>
</dbReference>
<evidence type="ECO:0000313" key="6">
    <source>
        <dbReference type="Proteomes" id="UP000609064"/>
    </source>
</evidence>
<gene>
    <name evidence="5" type="ORF">GCM10011514_12840</name>
</gene>
<dbReference type="AlphaFoldDB" id="A0A917DMN7"/>
<feature type="domain" description="Sialate O-acetylesterase" evidence="3">
    <location>
        <begin position="208"/>
        <end position="365"/>
    </location>
</feature>
<dbReference type="Pfam" id="PF18962">
    <property type="entry name" value="Por_Secre_tail"/>
    <property type="match status" value="1"/>
</dbReference>
<protein>
    <recommendedName>
        <fullName evidence="7">T9SS C-terminal target domain-containing protein</fullName>
    </recommendedName>
</protein>
<dbReference type="InterPro" id="IPR036514">
    <property type="entry name" value="SGNH_hydro_sf"/>
</dbReference>
<keyword evidence="6" id="KW-1185">Reference proteome</keyword>
<keyword evidence="2" id="KW-1133">Transmembrane helix</keyword>
<evidence type="ECO:0000259" key="4">
    <source>
        <dbReference type="Pfam" id="PF18962"/>
    </source>
</evidence>
<dbReference type="Proteomes" id="UP000609064">
    <property type="component" value="Unassembled WGS sequence"/>
</dbReference>
<evidence type="ECO:0000313" key="5">
    <source>
        <dbReference type="EMBL" id="GGD50073.1"/>
    </source>
</evidence>
<dbReference type="Pfam" id="PF03629">
    <property type="entry name" value="SASA"/>
    <property type="match status" value="1"/>
</dbReference>
<proteinExistence type="predicted"/>
<dbReference type="EMBL" id="BMKK01000002">
    <property type="protein sequence ID" value="GGD50073.1"/>
    <property type="molecule type" value="Genomic_DNA"/>
</dbReference>
<dbReference type="Gene3D" id="2.60.40.10">
    <property type="entry name" value="Immunoglobulins"/>
    <property type="match status" value="1"/>
</dbReference>
<dbReference type="SUPFAM" id="SSF49265">
    <property type="entry name" value="Fibronectin type III"/>
    <property type="match status" value="1"/>
</dbReference>
<dbReference type="InterPro" id="IPR005181">
    <property type="entry name" value="SASA"/>
</dbReference>
<dbReference type="RefSeq" id="WP_188765206.1">
    <property type="nucleotide sequence ID" value="NZ_BMKK01000002.1"/>
</dbReference>
<comment type="caution">
    <text evidence="5">The sequence shown here is derived from an EMBL/GenBank/DDBJ whole genome shotgun (WGS) entry which is preliminary data.</text>
</comment>
<reference evidence="5" key="2">
    <citation type="submission" date="2020-09" db="EMBL/GenBank/DDBJ databases">
        <authorList>
            <person name="Sun Q."/>
            <person name="Zhou Y."/>
        </authorList>
    </citation>
    <scope>NUCLEOTIDE SEQUENCE</scope>
    <source>
        <strain evidence="5">CGMCC 1.15958</strain>
    </source>
</reference>
<evidence type="ECO:0000256" key="2">
    <source>
        <dbReference type="SAM" id="Phobius"/>
    </source>
</evidence>
<dbReference type="GO" id="GO:0016788">
    <property type="term" value="F:hydrolase activity, acting on ester bonds"/>
    <property type="evidence" value="ECO:0007669"/>
    <property type="project" value="UniProtKB-ARBA"/>
</dbReference>
<evidence type="ECO:0000256" key="1">
    <source>
        <dbReference type="ARBA" id="ARBA00022801"/>
    </source>
</evidence>
<keyword evidence="1" id="KW-0378">Hydrolase</keyword>
<keyword evidence="2" id="KW-0472">Membrane</keyword>
<reference evidence="5" key="1">
    <citation type="journal article" date="2014" name="Int. J. Syst. Evol. Microbiol.">
        <title>Complete genome sequence of Corynebacterium casei LMG S-19264T (=DSM 44701T), isolated from a smear-ripened cheese.</title>
        <authorList>
            <consortium name="US DOE Joint Genome Institute (JGI-PGF)"/>
            <person name="Walter F."/>
            <person name="Albersmeier A."/>
            <person name="Kalinowski J."/>
            <person name="Ruckert C."/>
        </authorList>
    </citation>
    <scope>NUCLEOTIDE SEQUENCE</scope>
    <source>
        <strain evidence="5">CGMCC 1.15958</strain>
    </source>
</reference>
<dbReference type="InterPro" id="IPR013783">
    <property type="entry name" value="Ig-like_fold"/>
</dbReference>
<evidence type="ECO:0008006" key="7">
    <source>
        <dbReference type="Google" id="ProtNLM"/>
    </source>
</evidence>
<sequence>MIPKLNITKHQVLKTSHRSILLGVLFLFISINSASQILVFFDKFPKDGQLFQRDDFNKATATIEGKVYTEGQTDISLVVYKNKIPFIYKKQKLQYTNQPLSAAFSFSPIIDAELSEYEFKVYSFHNKDSVLVKGANEVVCGDNIIIYGQSNALANPTDELPRFKDEFKFGRSTYADFTKNEFMWVVTRQWNHWSAGFLGLEIQRQLIDKYKIPIGILNGSEGNKSIEELSIRDEVSHDNPSTIYGRLVKRSKAFDIDKNVRIIVWRQGESEALDPFYKNDYDKKFEKFRKQLYEDFPNLKKIYTYQNNIYFGNNPSAGNLREYQRTIKNKYNDCEVVSTFGTVTFDGLHYKLEGYQQNGSDVARLIARDFLNSKDTVEILSPNIKSAYFTAKKDSLILEFDLNQKMSFPKDEPKKDISHPSINVKDYIYLDGKAGNIESGNGVDNYIVLKLKTPSDAKKITYIPDNYTNDFIAVLPGITQIKNSRGLMALTFKDLPITNINNAPTPTLNGEWDTSTYKRVILHWQVPKFLNCTYVIEKAQNHPNIFYEIGTVNGTTFADNKVKKGVKYFYRIRIKEDNTYSPYSNITEVSYQLPTENQAVEITNEDILVYPNPIAKNSLLNFEPLFDTPVIHLRIINALGKLIYDKLNSGYVQTITIPTNDLAEGQYIIEAILEDNTKLIKKFVVQ</sequence>
<evidence type="ECO:0000259" key="3">
    <source>
        <dbReference type="Pfam" id="PF03629"/>
    </source>
</evidence>
<dbReference type="Gene3D" id="3.40.50.1110">
    <property type="entry name" value="SGNH hydrolase"/>
    <property type="match status" value="1"/>
</dbReference>
<feature type="domain" description="Secretion system C-terminal sorting" evidence="4">
    <location>
        <begin position="609"/>
        <end position="685"/>
    </location>
</feature>
<name>A0A917DMN7_9BACT</name>
<organism evidence="5 6">
    <name type="scientific">Emticicia aquatilis</name>
    <dbReference type="NCBI Taxonomy" id="1537369"/>
    <lineage>
        <taxon>Bacteria</taxon>
        <taxon>Pseudomonadati</taxon>
        <taxon>Bacteroidota</taxon>
        <taxon>Cytophagia</taxon>
        <taxon>Cytophagales</taxon>
        <taxon>Leadbetterellaceae</taxon>
        <taxon>Emticicia</taxon>
    </lineage>
</organism>
<keyword evidence="2" id="KW-0812">Transmembrane</keyword>
<dbReference type="SUPFAM" id="SSF52266">
    <property type="entry name" value="SGNH hydrolase"/>
    <property type="match status" value="1"/>
</dbReference>
<accession>A0A917DMN7</accession>
<dbReference type="InterPro" id="IPR026444">
    <property type="entry name" value="Secre_tail"/>
</dbReference>
<feature type="transmembrane region" description="Helical" evidence="2">
    <location>
        <begin position="20"/>
        <end position="41"/>
    </location>
</feature>